<keyword evidence="1" id="KW-0430">Lectin</keyword>
<sequence>MANTKDNLSKYGKAFISFDDPSGNAMDSIGGYTGTLTNTPPRVTGWNGKGSAMSFNGTNQYVQFNSKVIPIGAKSIRLKLKITGGYPASGVSQNIINTLGEPNQKGFIIELFGDNFGIASANGDSTSWTNVTHSFIVQVPKTTLNLADNMWHDILFTWDGTLNPNSVKLFIDDMINPIALSQAKNLETSYVNNLTLGKWAGAGNYSFFNGQLDQIEIYDRVISPIPDKYLIQHNSQYKYHDGTSWKSTTPTEENFIQYGLNNLNHITEKQWKELSGNKSVIMWSDFEDKQFTSVVLNKNSFKAQDLLGDSAQAIYYTDSDTSKIAVETGVDPYSIYDYIGELPTVAIYTESNDDIVVSTNVEPFDIYDEFGESVEVLYYTDDETVTNADLILEANWSPIDELEGDFEVVTWTEEGSDTAKRVLDMKAIPQPQFVKLVNPKRLYGSLEDVFVNDISQSYRDEARYFIGRETPDKWYVWDKKEKKFVVADTSSLQKIMLTGMTYKDLNNITDMQWRTWTSDHINIGMFITDNPRDTIKTIVEEISFEDYLPRDTTTIENSSLYILNTTAKIDISFDTNVLRGVLSDDDLTRVQYRVLLNNGYYYPSDGSFTKLGESPQNIELAIGSKDIRIDNWNTLKVEFQDFFGTTDYWSTQFMGTYTGLMFKDVYGQYFSSEIGEVLKYLDFGIIIAGQTTIEHEVFLKNQYGYDIKDIHLYANTANFPTGMTCEFSTSSSPFTPQPDLRIGGVLKNNEEIPFFIRLKSELGSTPDVNGSFDIIVRADKA</sequence>
<reference evidence="1 2" key="1">
    <citation type="submission" date="2016-10" db="EMBL/GenBank/DDBJ databases">
        <authorList>
            <person name="Varghese N."/>
            <person name="Submissions S."/>
        </authorList>
    </citation>
    <scope>NUCLEOTIDE SEQUENCE [LARGE SCALE GENOMIC DNA]</scope>
    <source>
        <strain evidence="1 2">TC-13</strain>
    </source>
</reference>
<proteinExistence type="predicted"/>
<gene>
    <name evidence="1" type="ORF">SAMN02787113_03423</name>
</gene>
<evidence type="ECO:0000313" key="1">
    <source>
        <dbReference type="EMBL" id="SER28574.1"/>
    </source>
</evidence>
<dbReference type="InterPro" id="IPR013320">
    <property type="entry name" value="ConA-like_dom_sf"/>
</dbReference>
<organism evidence="1 2">
    <name type="scientific">Lysinibacillus fusiformis</name>
    <dbReference type="NCBI Taxonomy" id="28031"/>
    <lineage>
        <taxon>Bacteria</taxon>
        <taxon>Bacillati</taxon>
        <taxon>Bacillota</taxon>
        <taxon>Bacilli</taxon>
        <taxon>Bacillales</taxon>
        <taxon>Bacillaceae</taxon>
        <taxon>Lysinibacillus</taxon>
    </lineage>
</organism>
<dbReference type="RefSeq" id="WP_089986634.1">
    <property type="nucleotide sequence ID" value="NZ_FMVP01000013.1"/>
</dbReference>
<dbReference type="SUPFAM" id="SSF49899">
    <property type="entry name" value="Concanavalin A-like lectins/glucanases"/>
    <property type="match status" value="1"/>
</dbReference>
<dbReference type="EMBL" id="FOEL01000013">
    <property type="protein sequence ID" value="SER28574.1"/>
    <property type="molecule type" value="Genomic_DNA"/>
</dbReference>
<dbReference type="Gene3D" id="2.60.120.200">
    <property type="match status" value="1"/>
</dbReference>
<name>A0A1H9MXZ0_9BACI</name>
<protein>
    <submittedName>
        <fullName evidence="1">Concanavalin A-like lectin/glucanases superfamily protein</fullName>
    </submittedName>
</protein>
<dbReference type="Pfam" id="PF13385">
    <property type="entry name" value="Laminin_G_3"/>
    <property type="match status" value="1"/>
</dbReference>
<accession>A0A1H9MXZ0</accession>
<evidence type="ECO:0000313" key="2">
    <source>
        <dbReference type="Proteomes" id="UP000199410"/>
    </source>
</evidence>
<dbReference type="Proteomes" id="UP000199410">
    <property type="component" value="Unassembled WGS sequence"/>
</dbReference>
<dbReference type="AlphaFoldDB" id="A0A1H9MXZ0"/>
<dbReference type="GO" id="GO:0030246">
    <property type="term" value="F:carbohydrate binding"/>
    <property type="evidence" value="ECO:0007669"/>
    <property type="project" value="UniProtKB-KW"/>
</dbReference>
<comment type="caution">
    <text evidence="1">The sequence shown here is derived from an EMBL/GenBank/DDBJ whole genome shotgun (WGS) entry which is preliminary data.</text>
</comment>